<organism evidence="3 4">
    <name type="scientific">Prorocentrum cordatum</name>
    <dbReference type="NCBI Taxonomy" id="2364126"/>
    <lineage>
        <taxon>Eukaryota</taxon>
        <taxon>Sar</taxon>
        <taxon>Alveolata</taxon>
        <taxon>Dinophyceae</taxon>
        <taxon>Prorocentrales</taxon>
        <taxon>Prorocentraceae</taxon>
        <taxon>Prorocentrum</taxon>
    </lineage>
</organism>
<evidence type="ECO:0000313" key="4">
    <source>
        <dbReference type="Proteomes" id="UP001189429"/>
    </source>
</evidence>
<feature type="transmembrane region" description="Helical" evidence="2">
    <location>
        <begin position="21"/>
        <end position="43"/>
    </location>
</feature>
<feature type="compositionally biased region" description="Basic and acidic residues" evidence="1">
    <location>
        <begin position="192"/>
        <end position="202"/>
    </location>
</feature>
<feature type="compositionally biased region" description="Basic and acidic residues" evidence="1">
    <location>
        <begin position="149"/>
        <end position="161"/>
    </location>
</feature>
<name>A0ABN9X4G9_9DINO</name>
<sequence>MMEITFRMYDTTRYDGMNQETSLLIAVVLYIIVTVVFFSNLLIAQLNCAYQSTYQDMVGYARLNRGKVVTEAMTFASDQRWQKFLASLRLEERCEFGEGDIGLAGGIQVFEPANANITTVDMIRRFGGSTSPLAQWPEDDVLGEDEDDRMERMEKLIDKAMKRMTSSRGGKKKNGGSSGQNSSSMGQTVSSESDHEVSDSHD</sequence>
<keyword evidence="2" id="KW-0812">Transmembrane</keyword>
<dbReference type="Proteomes" id="UP001189429">
    <property type="component" value="Unassembled WGS sequence"/>
</dbReference>
<gene>
    <name evidence="3" type="ORF">PCOR1329_LOCUS73326</name>
</gene>
<feature type="region of interest" description="Disordered" evidence="1">
    <location>
        <begin position="134"/>
        <end position="202"/>
    </location>
</feature>
<evidence type="ECO:0000256" key="2">
    <source>
        <dbReference type="SAM" id="Phobius"/>
    </source>
</evidence>
<dbReference type="EMBL" id="CAUYUJ010019865">
    <property type="protein sequence ID" value="CAK0894235.1"/>
    <property type="molecule type" value="Genomic_DNA"/>
</dbReference>
<reference evidence="3" key="1">
    <citation type="submission" date="2023-10" db="EMBL/GenBank/DDBJ databases">
        <authorList>
            <person name="Chen Y."/>
            <person name="Shah S."/>
            <person name="Dougan E. K."/>
            <person name="Thang M."/>
            <person name="Chan C."/>
        </authorList>
    </citation>
    <scope>NUCLEOTIDE SEQUENCE [LARGE SCALE GENOMIC DNA]</scope>
</reference>
<feature type="compositionally biased region" description="Low complexity" evidence="1">
    <location>
        <begin position="179"/>
        <end position="191"/>
    </location>
</feature>
<proteinExistence type="predicted"/>
<keyword evidence="4" id="KW-1185">Reference proteome</keyword>
<evidence type="ECO:0008006" key="5">
    <source>
        <dbReference type="Google" id="ProtNLM"/>
    </source>
</evidence>
<evidence type="ECO:0000256" key="1">
    <source>
        <dbReference type="SAM" id="MobiDB-lite"/>
    </source>
</evidence>
<keyword evidence="2" id="KW-0472">Membrane</keyword>
<keyword evidence="2" id="KW-1133">Transmembrane helix</keyword>
<accession>A0ABN9X4G9</accession>
<comment type="caution">
    <text evidence="3">The sequence shown here is derived from an EMBL/GenBank/DDBJ whole genome shotgun (WGS) entry which is preliminary data.</text>
</comment>
<protein>
    <recommendedName>
        <fullName evidence="5">Ion transport domain-containing protein</fullName>
    </recommendedName>
</protein>
<feature type="compositionally biased region" description="Acidic residues" evidence="1">
    <location>
        <begin position="137"/>
        <end position="148"/>
    </location>
</feature>
<evidence type="ECO:0000313" key="3">
    <source>
        <dbReference type="EMBL" id="CAK0894235.1"/>
    </source>
</evidence>